<evidence type="ECO:0000256" key="3">
    <source>
        <dbReference type="ARBA" id="ARBA00022692"/>
    </source>
</evidence>
<comment type="subcellular location">
    <subcellularLocation>
        <location evidence="1">Cell membrane</location>
        <topology evidence="1">Multi-pass membrane protein</topology>
    </subcellularLocation>
</comment>
<keyword evidence="2" id="KW-1003">Cell membrane</keyword>
<evidence type="ECO:0000256" key="4">
    <source>
        <dbReference type="ARBA" id="ARBA00022989"/>
    </source>
</evidence>
<evidence type="ECO:0000256" key="1">
    <source>
        <dbReference type="ARBA" id="ARBA00004651"/>
    </source>
</evidence>
<keyword evidence="4 6" id="KW-1133">Transmembrane helix</keyword>
<keyword evidence="3 6" id="KW-0812">Transmembrane</keyword>
<organism evidence="7 8">
    <name type="scientific">candidate division KSB3 bacterium</name>
    <dbReference type="NCBI Taxonomy" id="2044937"/>
    <lineage>
        <taxon>Bacteria</taxon>
        <taxon>candidate division KSB3</taxon>
    </lineage>
</organism>
<dbReference type="Pfam" id="PF03788">
    <property type="entry name" value="LrgA"/>
    <property type="match status" value="1"/>
</dbReference>
<gene>
    <name evidence="7" type="ORF">GF339_15450</name>
</gene>
<evidence type="ECO:0000256" key="6">
    <source>
        <dbReference type="SAM" id="Phobius"/>
    </source>
</evidence>
<dbReference type="AlphaFoldDB" id="A0A9D5Q6L4"/>
<keyword evidence="5 6" id="KW-0472">Membrane</keyword>
<evidence type="ECO:0000313" key="8">
    <source>
        <dbReference type="Proteomes" id="UP000649604"/>
    </source>
</evidence>
<dbReference type="InterPro" id="IPR005538">
    <property type="entry name" value="LrgA/CidA"/>
</dbReference>
<evidence type="ECO:0000256" key="5">
    <source>
        <dbReference type="ARBA" id="ARBA00023136"/>
    </source>
</evidence>
<evidence type="ECO:0000256" key="2">
    <source>
        <dbReference type="ARBA" id="ARBA00022475"/>
    </source>
</evidence>
<dbReference type="Proteomes" id="UP000649604">
    <property type="component" value="Unassembled WGS sequence"/>
</dbReference>
<accession>A0A9D5Q6L4</accession>
<feature type="transmembrane region" description="Helical" evidence="6">
    <location>
        <begin position="83"/>
        <end position="104"/>
    </location>
</feature>
<protein>
    <submittedName>
        <fullName evidence="7">CidA/LrgA family protein</fullName>
    </submittedName>
</protein>
<dbReference type="EMBL" id="WJJP01000505">
    <property type="protein sequence ID" value="MBD3325979.1"/>
    <property type="molecule type" value="Genomic_DNA"/>
</dbReference>
<feature type="transmembrane region" description="Helical" evidence="6">
    <location>
        <begin position="57"/>
        <end position="77"/>
    </location>
</feature>
<dbReference type="PANTHER" id="PTHR33931:SF2">
    <property type="entry name" value="HOLIN-LIKE PROTEIN CIDA"/>
    <property type="match status" value="1"/>
</dbReference>
<comment type="caution">
    <text evidence="7">The sequence shown here is derived from an EMBL/GenBank/DDBJ whole genome shotgun (WGS) entry which is preliminary data.</text>
</comment>
<dbReference type="GO" id="GO:0005886">
    <property type="term" value="C:plasma membrane"/>
    <property type="evidence" value="ECO:0007669"/>
    <property type="project" value="UniProtKB-SubCell"/>
</dbReference>
<reference evidence="7" key="1">
    <citation type="submission" date="2019-11" db="EMBL/GenBank/DDBJ databases">
        <title>Microbial mats filling the niche in hypersaline microbial mats.</title>
        <authorList>
            <person name="Wong H.L."/>
            <person name="Macleod F.I."/>
            <person name="White R.A. III"/>
            <person name="Burns B.P."/>
        </authorList>
    </citation>
    <scope>NUCLEOTIDE SEQUENCE</scope>
    <source>
        <strain evidence="7">Rbin_158</strain>
    </source>
</reference>
<name>A0A9D5Q6L4_9BACT</name>
<dbReference type="PANTHER" id="PTHR33931">
    <property type="entry name" value="HOLIN-LIKE PROTEIN CIDA-RELATED"/>
    <property type="match status" value="1"/>
</dbReference>
<proteinExistence type="predicted"/>
<evidence type="ECO:0000313" key="7">
    <source>
        <dbReference type="EMBL" id="MBD3325979.1"/>
    </source>
</evidence>
<sequence>MIKSLAILFGCLIIGEFISIVTHLPVPGNVIGMLLLTLALATKRLRLEDVKPAADLLINHLALLFVPPGVGLLLYVDLLRQEWLPLVTAVVLSTGLVLAIVGHIQQRLESDHD</sequence>